<accession>A0ABU3PGW4</accession>
<dbReference type="RefSeq" id="WP_315652692.1">
    <property type="nucleotide sequence ID" value="NZ_JAVXZY010000011.1"/>
</dbReference>
<name>A0ABU3PGW4_9BURK</name>
<dbReference type="EMBL" id="JAVXZY010000011">
    <property type="protein sequence ID" value="MDT9001809.1"/>
    <property type="molecule type" value="Genomic_DNA"/>
</dbReference>
<evidence type="ECO:0000313" key="1">
    <source>
        <dbReference type="EMBL" id="MDT9001809.1"/>
    </source>
</evidence>
<organism evidence="1 2">
    <name type="scientific">Roseateles aquae</name>
    <dbReference type="NCBI Taxonomy" id="3077235"/>
    <lineage>
        <taxon>Bacteria</taxon>
        <taxon>Pseudomonadati</taxon>
        <taxon>Pseudomonadota</taxon>
        <taxon>Betaproteobacteria</taxon>
        <taxon>Burkholderiales</taxon>
        <taxon>Sphaerotilaceae</taxon>
        <taxon>Roseateles</taxon>
    </lineage>
</organism>
<keyword evidence="2" id="KW-1185">Reference proteome</keyword>
<protein>
    <submittedName>
        <fullName evidence="1">Uncharacterized protein</fullName>
    </submittedName>
</protein>
<reference evidence="1" key="1">
    <citation type="submission" date="2023-09" db="EMBL/GenBank/DDBJ databases">
        <title>Paucibacter sp. APW11 Genome sequencing and assembly.</title>
        <authorList>
            <person name="Kim I."/>
        </authorList>
    </citation>
    <scope>NUCLEOTIDE SEQUENCE</scope>
    <source>
        <strain evidence="1">APW11</strain>
    </source>
</reference>
<evidence type="ECO:0000313" key="2">
    <source>
        <dbReference type="Proteomes" id="UP001246372"/>
    </source>
</evidence>
<gene>
    <name evidence="1" type="ORF">RQP53_21210</name>
</gene>
<sequence>MSAGCAGHAIYAAWPPVGACFQNGKSVMKLGRLTVGMMALLGAGVAQADWSPRVVSAQYIATVSYGGASLSYSEDRRANGPLGSFAGKMAAAPYAFQSSLNDFMRQAAVSKGVNFVSGSLSGDPTVQIQPQGNGAVLLSLTGLSYDAYTQFSGKRWGIFSYDCSNHASLANIRVTGQYGAADGRLLSDKVGVNADVGSSTDCDSNISWILPILGNILINTAEGKIDQGIVNGVTGALSQLKDGLFFGRDQNYLTGLNQLIPADKVITLPNGQTFAIGQYVNNNLAYLIANSQLTLKIGKGAVVKGVYGAGEPFNTQITGNVANLQLSVPGVTIGVSLIEQVNVDWQWQCSLRDPSKRCPIP</sequence>
<dbReference type="Proteomes" id="UP001246372">
    <property type="component" value="Unassembled WGS sequence"/>
</dbReference>
<comment type="caution">
    <text evidence="1">The sequence shown here is derived from an EMBL/GenBank/DDBJ whole genome shotgun (WGS) entry which is preliminary data.</text>
</comment>
<proteinExistence type="predicted"/>